<accession>A0A9P3FBV0</accession>
<evidence type="ECO:0000313" key="1">
    <source>
        <dbReference type="EMBL" id="GIZ37937.1"/>
    </source>
</evidence>
<evidence type="ECO:0000313" key="2">
    <source>
        <dbReference type="Proteomes" id="UP000825890"/>
    </source>
</evidence>
<proteinExistence type="predicted"/>
<organism evidence="1 2">
    <name type="scientific">Cercospora kikuchii</name>
    <dbReference type="NCBI Taxonomy" id="84275"/>
    <lineage>
        <taxon>Eukaryota</taxon>
        <taxon>Fungi</taxon>
        <taxon>Dikarya</taxon>
        <taxon>Ascomycota</taxon>
        <taxon>Pezizomycotina</taxon>
        <taxon>Dothideomycetes</taxon>
        <taxon>Dothideomycetidae</taxon>
        <taxon>Mycosphaerellales</taxon>
        <taxon>Mycosphaerellaceae</taxon>
        <taxon>Cercospora</taxon>
    </lineage>
</organism>
<protein>
    <submittedName>
        <fullName evidence="1">Uncharacterized protein</fullName>
    </submittedName>
</protein>
<dbReference type="GeneID" id="68286940"/>
<reference evidence="1 2" key="1">
    <citation type="submission" date="2021-01" db="EMBL/GenBank/DDBJ databases">
        <title>Cercospora kikuchii MAFF 305040 whole genome shotgun sequence.</title>
        <authorList>
            <person name="Kashiwa T."/>
            <person name="Suzuki T."/>
        </authorList>
    </citation>
    <scope>NUCLEOTIDE SEQUENCE [LARGE SCALE GENOMIC DNA]</scope>
    <source>
        <strain evidence="1 2">MAFF 305040</strain>
    </source>
</reference>
<dbReference type="OrthoDB" id="4158087at2759"/>
<sequence length="466" mass="51955">MSGVHFVLQDGTKRETPRERRAIRRHVMLGKNRGKMKDPKPPVLKGCAIFRQGDMSILQTAQPPVPQRVGSDLSLVTFADTIEPQVMYETLQFCLTSEEKVFGALAPLINFEASGMLLQCREALASDTLHVNVMVFGSQSYMNHVFERSTLQSRHGSGDILRNHFGKALQLLHERMGHVQSRPGEVCDITLMSVVSLAINALVSRDFANARNHVVGLRRLVAMRCGKDGRFRGRTKQMIEILRCDLSISLATGLPPLLPSANFCLPVQQICTSAANKMSLANRSLPMDAELLQIWHVLSDFSCSVDKAAATRVKILDQLLLETITKAAVRLLDISYHATSVDELIRLAMIAFCVNTILAWSKLRLPLDAFELQFQQPLPYFVLTYPAHLVLWYLVMCGICLSELNGEPYEGLRQCLRGTMGKLQITDWLGARSVLKDLLWIDVLCAPSAQQLIEGIFAKQTTSNPV</sequence>
<comment type="caution">
    <text evidence="1">The sequence shown here is derived from an EMBL/GenBank/DDBJ whole genome shotgun (WGS) entry which is preliminary data.</text>
</comment>
<dbReference type="RefSeq" id="XP_044652424.1">
    <property type="nucleotide sequence ID" value="XM_044796489.1"/>
</dbReference>
<name>A0A9P3FBV0_9PEZI</name>
<keyword evidence="2" id="KW-1185">Reference proteome</keyword>
<dbReference type="PANTHER" id="PTHR37540">
    <property type="entry name" value="TRANSCRIPTION FACTOR (ACR-2), PUTATIVE-RELATED-RELATED"/>
    <property type="match status" value="1"/>
</dbReference>
<dbReference type="PANTHER" id="PTHR37540:SF5">
    <property type="entry name" value="TRANSCRIPTION FACTOR DOMAIN-CONTAINING PROTEIN"/>
    <property type="match status" value="1"/>
</dbReference>
<gene>
    <name evidence="1" type="ORF">CKM354_000136500</name>
</gene>
<dbReference type="AlphaFoldDB" id="A0A9P3FBV0"/>
<dbReference type="EMBL" id="BOLY01000001">
    <property type="protein sequence ID" value="GIZ37937.1"/>
    <property type="molecule type" value="Genomic_DNA"/>
</dbReference>
<dbReference type="Proteomes" id="UP000825890">
    <property type="component" value="Unassembled WGS sequence"/>
</dbReference>